<evidence type="ECO:0000256" key="1">
    <source>
        <dbReference type="SAM" id="MobiDB-lite"/>
    </source>
</evidence>
<proteinExistence type="predicted"/>
<feature type="compositionally biased region" description="Basic and acidic residues" evidence="1">
    <location>
        <begin position="132"/>
        <end position="151"/>
    </location>
</feature>
<dbReference type="RefSeq" id="WP_127731639.1">
    <property type="nucleotide sequence ID" value="NZ_SACP01000018.1"/>
</dbReference>
<evidence type="ECO:0000313" key="2">
    <source>
        <dbReference type="EMBL" id="RVU15953.1"/>
    </source>
</evidence>
<name>A0A3S2VM58_9HYPH</name>
<reference evidence="2 3" key="1">
    <citation type="submission" date="2019-01" db="EMBL/GenBank/DDBJ databases">
        <authorList>
            <person name="Chen W.-M."/>
        </authorList>
    </citation>
    <scope>NUCLEOTIDE SEQUENCE [LARGE SCALE GENOMIC DNA]</scope>
    <source>
        <strain evidence="2 3">TER-1</strain>
    </source>
</reference>
<dbReference type="AlphaFoldDB" id="A0A3S2VM58"/>
<dbReference type="EMBL" id="SACP01000018">
    <property type="protein sequence ID" value="RVU15953.1"/>
    <property type="molecule type" value="Genomic_DNA"/>
</dbReference>
<dbReference type="Gene3D" id="1.25.40.10">
    <property type="entry name" value="Tetratricopeptide repeat domain"/>
    <property type="match status" value="1"/>
</dbReference>
<feature type="compositionally biased region" description="Low complexity" evidence="1">
    <location>
        <begin position="74"/>
        <end position="96"/>
    </location>
</feature>
<keyword evidence="3" id="KW-1185">Reference proteome</keyword>
<evidence type="ECO:0000313" key="3">
    <source>
        <dbReference type="Proteomes" id="UP000286997"/>
    </source>
</evidence>
<comment type="caution">
    <text evidence="2">The sequence shown here is derived from an EMBL/GenBank/DDBJ whole genome shotgun (WGS) entry which is preliminary data.</text>
</comment>
<protein>
    <submittedName>
        <fullName evidence="2">Uncharacterized protein</fullName>
    </submittedName>
</protein>
<organism evidence="2 3">
    <name type="scientific">Methylobacterium oryzihabitans</name>
    <dbReference type="NCBI Taxonomy" id="2499852"/>
    <lineage>
        <taxon>Bacteria</taxon>
        <taxon>Pseudomonadati</taxon>
        <taxon>Pseudomonadota</taxon>
        <taxon>Alphaproteobacteria</taxon>
        <taxon>Hyphomicrobiales</taxon>
        <taxon>Methylobacteriaceae</taxon>
        <taxon>Methylobacterium</taxon>
    </lineage>
</organism>
<accession>A0A3S2VM58</accession>
<feature type="region of interest" description="Disordered" evidence="1">
    <location>
        <begin position="213"/>
        <end position="232"/>
    </location>
</feature>
<sequence>MGARNATVRRRDVAAAAAALSRPARGRLAGLAFGLGAALAAPACASPADGTPEWRAVLDRIGPALPELQPPAALPDEPAGTAAGTCPAASWGAEQQAALTAERERAERLSADAAAASARADALAARVAAAEEAPRRADETRQRDAETRRRDALDLAAARAQAEDLRRGLAEAESRAAQAVQRLAARESDAETGRSAWAAARDALVAERDSAIRDRDAAAGDRDAALRDRDAARRERDGLEAALRSRPEARPAGVAAFDPALWPLPAPATAHVEATEPAPAPAPPRAAGPAAAEDLDRLLGRAEALLARTDIAGARLLLERAAESGDGRAAFRLAQTYDPAILATRFASRLKGDPARAAALYRRAAEAGVDAAPPRGDAPRPR</sequence>
<gene>
    <name evidence="2" type="ORF">EOE48_17970</name>
</gene>
<feature type="region of interest" description="Disordered" evidence="1">
    <location>
        <begin position="129"/>
        <end position="151"/>
    </location>
</feature>
<feature type="region of interest" description="Disordered" evidence="1">
    <location>
        <begin position="65"/>
        <end position="96"/>
    </location>
</feature>
<dbReference type="SUPFAM" id="SSF81901">
    <property type="entry name" value="HCP-like"/>
    <property type="match status" value="1"/>
</dbReference>
<dbReference type="InterPro" id="IPR011990">
    <property type="entry name" value="TPR-like_helical_dom_sf"/>
</dbReference>
<dbReference type="Proteomes" id="UP000286997">
    <property type="component" value="Unassembled WGS sequence"/>
</dbReference>